<dbReference type="InterPro" id="IPR051599">
    <property type="entry name" value="Cell_Envelope_Assoc"/>
</dbReference>
<feature type="domain" description="DUF218" evidence="1">
    <location>
        <begin position="41"/>
        <end position="183"/>
    </location>
</feature>
<proteinExistence type="predicted"/>
<dbReference type="AlphaFoldDB" id="A0A6J6CMC1"/>
<dbReference type="GO" id="GO:0005886">
    <property type="term" value="C:plasma membrane"/>
    <property type="evidence" value="ECO:0007669"/>
    <property type="project" value="TreeGrafter"/>
</dbReference>
<dbReference type="InterPro" id="IPR003848">
    <property type="entry name" value="DUF218"/>
</dbReference>
<dbReference type="EMBL" id="CAEZSP010000122">
    <property type="protein sequence ID" value="CAB4552631.1"/>
    <property type="molecule type" value="Genomic_DNA"/>
</dbReference>
<reference evidence="2" key="1">
    <citation type="submission" date="2020-05" db="EMBL/GenBank/DDBJ databases">
        <authorList>
            <person name="Chiriac C."/>
            <person name="Salcher M."/>
            <person name="Ghai R."/>
            <person name="Kavagutti S V."/>
        </authorList>
    </citation>
    <scope>NUCLEOTIDE SEQUENCE</scope>
</reference>
<evidence type="ECO:0000313" key="2">
    <source>
        <dbReference type="EMBL" id="CAB4552631.1"/>
    </source>
</evidence>
<sequence length="213" mass="23234">MFKLIRRTITIFFTVILAIPGYALVVTWNAAHNPTIRNAEVIVVPGAAQLDGRPGDVLLARLQEAKRIYDLGLAPLIITVGEGAPGDRTTEAASGAAWLRSNGVKRSDIVSLPVGRDTRTQTKTYLAEMKKRKIKNVIIATDPYHCQRTITMAEDLDAIASCSPVTTGPNSLDGSSLRYLVRESGAYLAYITLGRRGINISDHLNNSAYKVWP</sequence>
<name>A0A6J6CMC1_9ZZZZ</name>
<protein>
    <submittedName>
        <fullName evidence="2">Unannotated protein</fullName>
    </submittedName>
</protein>
<accession>A0A6J6CMC1</accession>
<evidence type="ECO:0000313" key="3">
    <source>
        <dbReference type="EMBL" id="CAB4632155.1"/>
    </source>
</evidence>
<dbReference type="PANTHER" id="PTHR30336:SF20">
    <property type="entry name" value="DUF218 DOMAIN-CONTAINING PROTEIN"/>
    <property type="match status" value="1"/>
</dbReference>
<dbReference type="EMBL" id="CAEZVG010000114">
    <property type="protein sequence ID" value="CAB4632155.1"/>
    <property type="molecule type" value="Genomic_DNA"/>
</dbReference>
<evidence type="ECO:0000259" key="1">
    <source>
        <dbReference type="Pfam" id="PF02698"/>
    </source>
</evidence>
<dbReference type="PANTHER" id="PTHR30336">
    <property type="entry name" value="INNER MEMBRANE PROTEIN, PROBABLE PERMEASE"/>
    <property type="match status" value="1"/>
</dbReference>
<organism evidence="2">
    <name type="scientific">freshwater metagenome</name>
    <dbReference type="NCBI Taxonomy" id="449393"/>
    <lineage>
        <taxon>unclassified sequences</taxon>
        <taxon>metagenomes</taxon>
        <taxon>ecological metagenomes</taxon>
    </lineage>
</organism>
<gene>
    <name evidence="2" type="ORF">UFOPK1440_01253</name>
    <name evidence="3" type="ORF">UFOPK1946_01199</name>
</gene>
<dbReference type="Pfam" id="PF02698">
    <property type="entry name" value="DUF218"/>
    <property type="match status" value="1"/>
</dbReference>
<dbReference type="CDD" id="cd06259">
    <property type="entry name" value="YdcF-like"/>
    <property type="match status" value="1"/>
</dbReference>